<feature type="binding site" evidence="11">
    <location>
        <position position="132"/>
    </location>
    <ligand>
        <name>alpha-D-mannose 1-phosphate</name>
        <dbReference type="ChEBI" id="CHEBI:58409"/>
    </ligand>
</feature>
<evidence type="ECO:0000256" key="6">
    <source>
        <dbReference type="ARBA" id="ARBA00022490"/>
    </source>
</evidence>
<dbReference type="SFLD" id="SFLDS00003">
    <property type="entry name" value="Haloacid_Dehalogenase"/>
    <property type="match status" value="1"/>
</dbReference>
<dbReference type="UniPathway" id="UPA00126">
    <property type="reaction ID" value="UER00424"/>
</dbReference>
<sequence length="255" mass="28864">MASKDLTTICLFDVDGTLTPSRNRIQPDMDNFLQELSKKVVVGVVSGSDLSKIAEQLASEGSSNLVEGLLKKYEYVFLENGLVAYHNEELITKQSILKFCGEEKLQEFINFTLQELSKLKLPAKRGNFIEFRSGLINVCPVGRSCSQAERDEFAAYDKEHNVRQNLVQKLKERFPDAGLNFAIGGQISIDVFPIGWDKRFCLEKVIEKGFKTIHFFGDKTQPGGNDHEIFEDERTIGHTVKNPSDTIEQLTKMFF</sequence>
<feature type="binding site" evidence="11">
    <location>
        <position position="143"/>
    </location>
    <ligand>
        <name>alpha-D-mannose 1-phosphate</name>
        <dbReference type="ChEBI" id="CHEBI:58409"/>
    </ligand>
</feature>
<feature type="binding site" evidence="11">
    <location>
        <position position="188"/>
    </location>
    <ligand>
        <name>alpha-D-mannose 1-phosphate</name>
        <dbReference type="ChEBI" id="CHEBI:58409"/>
    </ligand>
</feature>
<name>A0A7I8VM54_9ANNE</name>
<feature type="binding site" evidence="11">
    <location>
        <position position="150"/>
    </location>
    <ligand>
        <name>alpha-D-mannose 1-phosphate</name>
        <dbReference type="ChEBI" id="CHEBI:58409"/>
    </ligand>
</feature>
<dbReference type="NCBIfam" id="TIGR01484">
    <property type="entry name" value="HAD-SF-IIB"/>
    <property type="match status" value="1"/>
</dbReference>
<evidence type="ECO:0000256" key="13">
    <source>
        <dbReference type="RuleBase" id="RU361118"/>
    </source>
</evidence>
<comment type="pathway">
    <text evidence="2 13">Nucleotide-sugar biosynthesis; GDP-alpha-D-mannose biosynthesis; alpha-D-mannose 1-phosphate from D-fructose 6-phosphate: step 2/2.</text>
</comment>
<feature type="binding site" evidence="12">
    <location>
        <position position="218"/>
    </location>
    <ligand>
        <name>Mg(2+)</name>
        <dbReference type="ChEBI" id="CHEBI:18420"/>
        <label>1</label>
    </ligand>
</feature>
<dbReference type="AlphaFoldDB" id="A0A7I8VM54"/>
<dbReference type="GO" id="GO:0009298">
    <property type="term" value="P:GDP-mannose biosynthetic process"/>
    <property type="evidence" value="ECO:0007669"/>
    <property type="project" value="UniProtKB-UniPathway"/>
</dbReference>
<comment type="subcellular location">
    <subcellularLocation>
        <location evidence="1 13">Cytoplasm</location>
    </subcellularLocation>
</comment>
<feature type="binding site" evidence="12">
    <location>
        <position position="230"/>
    </location>
    <ligand>
        <name>Mg(2+)</name>
        <dbReference type="ChEBI" id="CHEBI:18420"/>
        <label>2</label>
    </ligand>
</feature>
<evidence type="ECO:0000256" key="2">
    <source>
        <dbReference type="ARBA" id="ARBA00004699"/>
    </source>
</evidence>
<dbReference type="GO" id="GO:0004615">
    <property type="term" value="F:phosphomannomutase activity"/>
    <property type="evidence" value="ECO:0007669"/>
    <property type="project" value="UniProtKB-EC"/>
</dbReference>
<dbReference type="GO" id="GO:0046872">
    <property type="term" value="F:metal ion binding"/>
    <property type="evidence" value="ECO:0007669"/>
    <property type="project" value="UniProtKB-KW"/>
</dbReference>
<feature type="binding site" evidence="12">
    <location>
        <position position="15"/>
    </location>
    <ligand>
        <name>Mg(2+)</name>
        <dbReference type="ChEBI" id="CHEBI:18420"/>
        <label>1</label>
    </ligand>
</feature>
<evidence type="ECO:0000256" key="8">
    <source>
        <dbReference type="ARBA" id="ARBA00022842"/>
    </source>
</evidence>
<dbReference type="Proteomes" id="UP000549394">
    <property type="component" value="Unassembled WGS sequence"/>
</dbReference>
<evidence type="ECO:0000256" key="5">
    <source>
        <dbReference type="ARBA" id="ARBA00012730"/>
    </source>
</evidence>
<comment type="cofactor">
    <cofactor evidence="12">
        <name>Mg(2+)</name>
        <dbReference type="ChEBI" id="CHEBI:18420"/>
    </cofactor>
</comment>
<dbReference type="GO" id="GO:0006013">
    <property type="term" value="P:mannose metabolic process"/>
    <property type="evidence" value="ECO:0007669"/>
    <property type="project" value="TreeGrafter"/>
</dbReference>
<dbReference type="Pfam" id="PF03332">
    <property type="entry name" value="PMM"/>
    <property type="match status" value="1"/>
</dbReference>
<reference evidence="14 15" key="1">
    <citation type="submission" date="2020-08" db="EMBL/GenBank/DDBJ databases">
        <authorList>
            <person name="Hejnol A."/>
        </authorList>
    </citation>
    <scope>NUCLEOTIDE SEQUENCE [LARGE SCALE GENOMIC DNA]</scope>
</reference>
<dbReference type="InterPro" id="IPR036412">
    <property type="entry name" value="HAD-like_sf"/>
</dbReference>
<dbReference type="PANTHER" id="PTHR10466">
    <property type="entry name" value="PHOSPHOMANNOMUTASE"/>
    <property type="match status" value="1"/>
</dbReference>
<keyword evidence="7 12" id="KW-0479">Metal-binding</keyword>
<feature type="binding site" evidence="12">
    <location>
        <position position="235"/>
    </location>
    <ligand>
        <name>Mg(2+)</name>
        <dbReference type="ChEBI" id="CHEBI:18420"/>
        <label>2</label>
    </ligand>
</feature>
<evidence type="ECO:0000256" key="11">
    <source>
        <dbReference type="PIRSR" id="PIRSR605002-2"/>
    </source>
</evidence>
<evidence type="ECO:0000256" key="7">
    <source>
        <dbReference type="ARBA" id="ARBA00022723"/>
    </source>
</evidence>
<dbReference type="InterPro" id="IPR043169">
    <property type="entry name" value="PMM_cap"/>
</dbReference>
<feature type="binding site" evidence="12">
    <location>
        <position position="232"/>
    </location>
    <ligand>
        <name>Mg(2+)</name>
        <dbReference type="ChEBI" id="CHEBI:18420"/>
        <label>2</label>
    </ligand>
</feature>
<keyword evidence="8 12" id="KW-0460">Magnesium</keyword>
<dbReference type="InterPro" id="IPR005002">
    <property type="entry name" value="PMM"/>
</dbReference>
<protein>
    <recommendedName>
        <fullName evidence="5 13">Phosphomannomutase</fullName>
        <ecNumber evidence="5 13">5.4.2.8</ecNumber>
    </recommendedName>
</protein>
<comment type="similarity">
    <text evidence="3 13">Belongs to the eukaryotic PMM family.</text>
</comment>
<evidence type="ECO:0000313" key="15">
    <source>
        <dbReference type="Proteomes" id="UP000549394"/>
    </source>
</evidence>
<evidence type="ECO:0000256" key="9">
    <source>
        <dbReference type="ARBA" id="ARBA00023235"/>
    </source>
</evidence>
<dbReference type="SUPFAM" id="SSF56784">
    <property type="entry name" value="HAD-like"/>
    <property type="match status" value="1"/>
</dbReference>
<evidence type="ECO:0000256" key="1">
    <source>
        <dbReference type="ARBA" id="ARBA00004496"/>
    </source>
</evidence>
<evidence type="ECO:0000256" key="3">
    <source>
        <dbReference type="ARBA" id="ARBA00009736"/>
    </source>
</evidence>
<dbReference type="EC" id="5.4.2.8" evidence="5 13"/>
<dbReference type="OrthoDB" id="10264771at2759"/>
<keyword evidence="15" id="KW-1185">Reference proteome</keyword>
<comment type="caution">
    <text evidence="14">The sequence shown here is derived from an EMBL/GenBank/DDBJ whole genome shotgun (WGS) entry which is preliminary data.</text>
</comment>
<comment type="subunit">
    <text evidence="4 13">Homodimer.</text>
</comment>
<evidence type="ECO:0000313" key="14">
    <source>
        <dbReference type="EMBL" id="CAD5116814.1"/>
    </source>
</evidence>
<feature type="binding site" evidence="11">
    <location>
        <position position="22"/>
    </location>
    <ligand>
        <name>alpha-D-mannose 1-phosphate</name>
        <dbReference type="ChEBI" id="CHEBI:58409"/>
    </ligand>
</feature>
<comment type="function">
    <text evidence="13">Involved in the synthesis of the GDP-mannose and dolichol-phosphate-mannose required for a number of critical mannosyl transfer reactions.</text>
</comment>
<dbReference type="FunFam" id="3.30.1240.20:FF:000001">
    <property type="entry name" value="Phosphomannomutase"/>
    <property type="match status" value="1"/>
</dbReference>
<evidence type="ECO:0000256" key="12">
    <source>
        <dbReference type="PIRSR" id="PIRSR605002-3"/>
    </source>
</evidence>
<dbReference type="PANTHER" id="PTHR10466:SF0">
    <property type="entry name" value="PHOSPHOMANNOMUTASE"/>
    <property type="match status" value="1"/>
</dbReference>
<comment type="catalytic activity">
    <reaction evidence="13">
        <text>alpha-D-mannose 1-phosphate = D-mannose 6-phosphate</text>
        <dbReference type="Rhea" id="RHEA:11140"/>
        <dbReference type="ChEBI" id="CHEBI:58409"/>
        <dbReference type="ChEBI" id="CHEBI:58735"/>
        <dbReference type="EC" id="5.4.2.8"/>
    </reaction>
</comment>
<dbReference type="Gene3D" id="3.40.50.1000">
    <property type="entry name" value="HAD superfamily/HAD-like"/>
    <property type="match status" value="1"/>
</dbReference>
<dbReference type="SFLD" id="SFLDF00445">
    <property type="entry name" value="alpha-phosphomannomutase"/>
    <property type="match status" value="1"/>
</dbReference>
<evidence type="ECO:0000256" key="4">
    <source>
        <dbReference type="ARBA" id="ARBA00011738"/>
    </source>
</evidence>
<dbReference type="SFLD" id="SFLDG01140">
    <property type="entry name" value="C2.B:_Phosphomannomutase_and_P"/>
    <property type="match status" value="1"/>
</dbReference>
<keyword evidence="6 13" id="KW-0963">Cytoplasm</keyword>
<proteinExistence type="inferred from homology"/>
<keyword evidence="9 13" id="KW-0413">Isomerase</keyword>
<gene>
    <name evidence="14" type="ORF">DGYR_LOCUS5406</name>
</gene>
<feature type="active site" description="Proton donor/acceptor" evidence="10">
    <location>
        <position position="15"/>
    </location>
</feature>
<dbReference type="GO" id="GO:0005829">
    <property type="term" value="C:cytosol"/>
    <property type="evidence" value="ECO:0007669"/>
    <property type="project" value="TreeGrafter"/>
</dbReference>
<dbReference type="GO" id="GO:0006487">
    <property type="term" value="P:protein N-linked glycosylation"/>
    <property type="evidence" value="ECO:0007669"/>
    <property type="project" value="TreeGrafter"/>
</dbReference>
<organism evidence="14 15">
    <name type="scientific">Dimorphilus gyrociliatus</name>
    <dbReference type="NCBI Taxonomy" id="2664684"/>
    <lineage>
        <taxon>Eukaryota</taxon>
        <taxon>Metazoa</taxon>
        <taxon>Spiralia</taxon>
        <taxon>Lophotrochozoa</taxon>
        <taxon>Annelida</taxon>
        <taxon>Polychaeta</taxon>
        <taxon>Polychaeta incertae sedis</taxon>
        <taxon>Dinophilidae</taxon>
        <taxon>Dimorphilus</taxon>
    </lineage>
</organism>
<dbReference type="EMBL" id="CAJFCJ010000007">
    <property type="protein sequence ID" value="CAD5116814.1"/>
    <property type="molecule type" value="Genomic_DNA"/>
</dbReference>
<dbReference type="SFLD" id="SFLDG01143">
    <property type="entry name" value="C2.B.3:_Phosphomannomutase_Lik"/>
    <property type="match status" value="1"/>
</dbReference>
<evidence type="ECO:0000256" key="10">
    <source>
        <dbReference type="PIRSR" id="PIRSR605002-1"/>
    </source>
</evidence>
<dbReference type="Gene3D" id="3.30.1240.20">
    <property type="match status" value="1"/>
</dbReference>
<accession>A0A7I8VM54</accession>
<feature type="active site" description="Nucleophile" evidence="10">
    <location>
        <position position="13"/>
    </location>
</feature>
<feature type="binding site" evidence="12">
    <location>
        <position position="13"/>
    </location>
    <ligand>
        <name>Mg(2+)</name>
        <dbReference type="ChEBI" id="CHEBI:18420"/>
        <label>1</label>
    </ligand>
</feature>
<feature type="binding site" evidence="11">
    <location>
        <position position="190"/>
    </location>
    <ligand>
        <name>alpha-D-mannose 1-phosphate</name>
        <dbReference type="ChEBI" id="CHEBI:58409"/>
    </ligand>
</feature>
<dbReference type="InterPro" id="IPR023214">
    <property type="entry name" value="HAD_sf"/>
</dbReference>
<dbReference type="InterPro" id="IPR006379">
    <property type="entry name" value="HAD-SF_hydro_IIB"/>
</dbReference>
<dbReference type="CDD" id="cd02585">
    <property type="entry name" value="HAD_PMM"/>
    <property type="match status" value="1"/>
</dbReference>